<feature type="region of interest" description="Disordered" evidence="3">
    <location>
        <begin position="189"/>
        <end position="214"/>
    </location>
</feature>
<feature type="domain" description="BZIP" evidence="4">
    <location>
        <begin position="52"/>
        <end position="66"/>
    </location>
</feature>
<organism evidence="5 6">
    <name type="scientific">Diplocarpon coronariae</name>
    <dbReference type="NCBI Taxonomy" id="2795749"/>
    <lineage>
        <taxon>Eukaryota</taxon>
        <taxon>Fungi</taxon>
        <taxon>Dikarya</taxon>
        <taxon>Ascomycota</taxon>
        <taxon>Pezizomycotina</taxon>
        <taxon>Leotiomycetes</taxon>
        <taxon>Helotiales</taxon>
        <taxon>Drepanopezizaceae</taxon>
        <taxon>Diplocarpon</taxon>
    </lineage>
</organism>
<dbReference type="CDD" id="cd14686">
    <property type="entry name" value="bZIP"/>
    <property type="match status" value="1"/>
</dbReference>
<evidence type="ECO:0000313" key="6">
    <source>
        <dbReference type="Proteomes" id="UP000242519"/>
    </source>
</evidence>
<dbReference type="InterPro" id="IPR004827">
    <property type="entry name" value="bZIP"/>
</dbReference>
<feature type="compositionally biased region" description="Basic and acidic residues" evidence="3">
    <location>
        <begin position="49"/>
        <end position="66"/>
    </location>
</feature>
<dbReference type="GO" id="GO:0090575">
    <property type="term" value="C:RNA polymerase II transcription regulator complex"/>
    <property type="evidence" value="ECO:0007669"/>
    <property type="project" value="TreeGrafter"/>
</dbReference>
<keyword evidence="6" id="KW-1185">Reference proteome</keyword>
<name>A0A218ZBG7_9HELO</name>
<evidence type="ECO:0000256" key="2">
    <source>
        <dbReference type="ARBA" id="ARBA00023242"/>
    </source>
</evidence>
<dbReference type="PANTHER" id="PTHR40621">
    <property type="entry name" value="TRANSCRIPTION FACTOR KAPC-RELATED"/>
    <property type="match status" value="1"/>
</dbReference>
<feature type="compositionally biased region" description="Polar residues" evidence="3">
    <location>
        <begin position="22"/>
        <end position="32"/>
    </location>
</feature>
<dbReference type="OrthoDB" id="2285533at2759"/>
<feature type="region of interest" description="Disordered" evidence="3">
    <location>
        <begin position="149"/>
        <end position="171"/>
    </location>
</feature>
<evidence type="ECO:0000256" key="1">
    <source>
        <dbReference type="ARBA" id="ARBA00004123"/>
    </source>
</evidence>
<dbReference type="Gene3D" id="1.20.5.170">
    <property type="match status" value="1"/>
</dbReference>
<dbReference type="PANTHER" id="PTHR40621:SF9">
    <property type="entry name" value="MEAB PROTEIN"/>
    <property type="match status" value="1"/>
</dbReference>
<dbReference type="GO" id="GO:0001228">
    <property type="term" value="F:DNA-binding transcription activator activity, RNA polymerase II-specific"/>
    <property type="evidence" value="ECO:0007669"/>
    <property type="project" value="TreeGrafter"/>
</dbReference>
<dbReference type="InterPro" id="IPR046347">
    <property type="entry name" value="bZIP_sf"/>
</dbReference>
<dbReference type="EMBL" id="MZNU01000102">
    <property type="protein sequence ID" value="OWP04516.1"/>
    <property type="molecule type" value="Genomic_DNA"/>
</dbReference>
<dbReference type="AlphaFoldDB" id="A0A218ZBG7"/>
<gene>
    <name evidence="5" type="ORF">B2J93_1375</name>
</gene>
<reference evidence="5 6" key="1">
    <citation type="submission" date="2017-04" db="EMBL/GenBank/DDBJ databases">
        <title>Draft genome sequence of Marssonina coronaria NL1: causal agent of apple blotch.</title>
        <authorList>
            <person name="Cheng Q."/>
        </authorList>
    </citation>
    <scope>NUCLEOTIDE SEQUENCE [LARGE SCALE GENOMIC DNA]</scope>
    <source>
        <strain evidence="5 6">NL1</strain>
    </source>
</reference>
<feature type="compositionally biased region" description="Polar residues" evidence="3">
    <location>
        <begin position="200"/>
        <end position="209"/>
    </location>
</feature>
<keyword evidence="2" id="KW-0539">Nucleus</keyword>
<comment type="subcellular location">
    <subcellularLocation>
        <location evidence="1">Nucleus</location>
    </subcellularLocation>
</comment>
<evidence type="ECO:0000313" key="5">
    <source>
        <dbReference type="EMBL" id="OWP04516.1"/>
    </source>
</evidence>
<evidence type="ECO:0000259" key="4">
    <source>
        <dbReference type="PROSITE" id="PS00036"/>
    </source>
</evidence>
<proteinExistence type="predicted"/>
<accession>A0A218ZBG7</accession>
<dbReference type="InParanoid" id="A0A218ZBG7"/>
<dbReference type="PROSITE" id="PS00036">
    <property type="entry name" value="BZIP_BASIC"/>
    <property type="match status" value="1"/>
</dbReference>
<dbReference type="Proteomes" id="UP000242519">
    <property type="component" value="Unassembled WGS sequence"/>
</dbReference>
<protein>
    <recommendedName>
        <fullName evidence="4">BZIP domain-containing protein</fullName>
    </recommendedName>
</protein>
<dbReference type="InterPro" id="IPR050936">
    <property type="entry name" value="AP-1-like"/>
</dbReference>
<feature type="region of interest" description="Disordered" evidence="3">
    <location>
        <begin position="1"/>
        <end position="66"/>
    </location>
</feature>
<comment type="caution">
    <text evidence="5">The sequence shown here is derived from an EMBL/GenBank/DDBJ whole genome shotgun (WGS) entry which is preliminary data.</text>
</comment>
<sequence>MSESRDRQGSTVTLEIGDTRGNHQGRSSSPSANVDKKGKGGRKVMFPSAEEKKQRNRDSQAAFRERRKEHINELEKVVQDQKDKMQELQMAQASAKEEILIWKYKNSLLERILLEQGIDVNAELNNVLAFPPRVPEKRIREERLLPRQEREARAVTAPAKRPNLTSMSPRTTEKCCHCSGLQMSSLPAVIHPAPTPAKSGLSSSKTPPSRQVFPPPPIVSLKSHLVLDSFGNTAPDVLTVHPVPATSGHDAARGAGFPEMSTPNPGEQLGKYPLSPPLFLLAWDSDRPRLKSGGALSFWAPTPPLPVETSLNAGPKTFDFDLDADFYLGGQQGAGMGNA</sequence>
<evidence type="ECO:0000256" key="3">
    <source>
        <dbReference type="SAM" id="MobiDB-lite"/>
    </source>
</evidence>
<dbReference type="GO" id="GO:0000976">
    <property type="term" value="F:transcription cis-regulatory region binding"/>
    <property type="evidence" value="ECO:0007669"/>
    <property type="project" value="InterPro"/>
</dbReference>
<dbReference type="SUPFAM" id="SSF57959">
    <property type="entry name" value="Leucine zipper domain"/>
    <property type="match status" value="1"/>
</dbReference>